<keyword evidence="2" id="KW-0472">Membrane</keyword>
<dbReference type="GO" id="GO:0030246">
    <property type="term" value="F:carbohydrate binding"/>
    <property type="evidence" value="ECO:0007669"/>
    <property type="project" value="InterPro"/>
</dbReference>
<keyword evidence="5" id="KW-1185">Reference proteome</keyword>
<dbReference type="Gene3D" id="2.60.120.740">
    <property type="match status" value="1"/>
</dbReference>
<evidence type="ECO:0000256" key="1">
    <source>
        <dbReference type="ARBA" id="ARBA00022536"/>
    </source>
</evidence>
<reference evidence="4 5" key="1">
    <citation type="journal article" date="2021" name="Elife">
        <title>Chloroplast acquisition without the gene transfer in kleptoplastic sea slugs, Plakobranchus ocellatus.</title>
        <authorList>
            <person name="Maeda T."/>
            <person name="Takahashi S."/>
            <person name="Yoshida T."/>
            <person name="Shimamura S."/>
            <person name="Takaki Y."/>
            <person name="Nagai Y."/>
            <person name="Toyoda A."/>
            <person name="Suzuki Y."/>
            <person name="Arimoto A."/>
            <person name="Ishii H."/>
            <person name="Satoh N."/>
            <person name="Nishiyama T."/>
            <person name="Hasebe M."/>
            <person name="Maruyama T."/>
            <person name="Minagawa J."/>
            <person name="Obokata J."/>
            <person name="Shigenobu S."/>
        </authorList>
    </citation>
    <scope>NUCLEOTIDE SEQUENCE [LARGE SCALE GENOMIC DNA]</scope>
</reference>
<sequence>MPSSLSIGSTMSTTIADIYEDFNLESANPEIILTDAHEATPSAVKNLNLENKEETNVNIECSNSDVIYIFAAEYGRSDKPTPNCKVLDAKSKVQSTCQGKTECTFKVSNDLLGGDPCFGKSKSLHLRYLCHKDCSEGQFGENCTNSCSRRCADYYRKCDPVTGECLGGCRRGYTGHMCETECQNAFGRNCEKNCSETCKDTRNGSRCDIFNGACLEGCVAGYEGSSCQEVCNNQTYGENCEETCNVNCVSKDRKNRLCNLVTGSCLQGCRSGFKGDKCELLADVLPLDTTDRIFLYGASSMVLTLSAIFVLYIFVTYHSDKSVERGEAGNDLATGLSKTNDSASQEHEDRGFADPFVEEVASDTYPREMEYENAKENKYDEMDYFLFYSPRASYEYEHRLSWMEAVETGDGANVDEYEMETVV</sequence>
<evidence type="ECO:0000313" key="4">
    <source>
        <dbReference type="EMBL" id="GFR75438.1"/>
    </source>
</evidence>
<keyword evidence="2" id="KW-0812">Transmembrane</keyword>
<dbReference type="InterPro" id="IPR042635">
    <property type="entry name" value="MEGF10/SREC1/2-like"/>
</dbReference>
<evidence type="ECO:0000256" key="2">
    <source>
        <dbReference type="SAM" id="Phobius"/>
    </source>
</evidence>
<gene>
    <name evidence="4" type="ORF">ElyMa_003919500</name>
</gene>
<dbReference type="AlphaFoldDB" id="A0AAV4FRS6"/>
<dbReference type="PROSITE" id="PS50228">
    <property type="entry name" value="SUEL_LECTIN"/>
    <property type="match status" value="1"/>
</dbReference>
<name>A0AAV4FRS6_9GAST</name>
<accession>A0AAV4FRS6</accession>
<dbReference type="InterPro" id="IPR043159">
    <property type="entry name" value="Lectin_gal-bd_sf"/>
</dbReference>
<keyword evidence="2" id="KW-1133">Transmembrane helix</keyword>
<feature type="domain" description="SUEL-type lectin" evidence="3">
    <location>
        <begin position="51"/>
        <end position="131"/>
    </location>
</feature>
<dbReference type="EMBL" id="BMAT01007972">
    <property type="protein sequence ID" value="GFR75438.1"/>
    <property type="molecule type" value="Genomic_DNA"/>
</dbReference>
<dbReference type="Proteomes" id="UP000762676">
    <property type="component" value="Unassembled WGS sequence"/>
</dbReference>
<dbReference type="InterPro" id="IPR000922">
    <property type="entry name" value="Lectin_gal-bd_dom"/>
</dbReference>
<dbReference type="PANTHER" id="PTHR24043:SF8">
    <property type="entry name" value="EGF-LIKE DOMAIN-CONTAINING PROTEIN"/>
    <property type="match status" value="1"/>
</dbReference>
<feature type="transmembrane region" description="Helical" evidence="2">
    <location>
        <begin position="293"/>
        <end position="315"/>
    </location>
</feature>
<dbReference type="SUPFAM" id="SSF57184">
    <property type="entry name" value="Growth factor receptor domain"/>
    <property type="match status" value="1"/>
</dbReference>
<comment type="caution">
    <text evidence="4">The sequence shown here is derived from an EMBL/GenBank/DDBJ whole genome shotgun (WGS) entry which is preliminary data.</text>
</comment>
<keyword evidence="1" id="KW-0245">EGF-like domain</keyword>
<protein>
    <submittedName>
        <fullName evidence="4">Multiple epidermal growth factor-like domains 10</fullName>
    </submittedName>
</protein>
<dbReference type="Gene3D" id="2.170.300.10">
    <property type="entry name" value="Tie2 ligand-binding domain superfamily"/>
    <property type="match status" value="1"/>
</dbReference>
<proteinExistence type="predicted"/>
<evidence type="ECO:0000259" key="3">
    <source>
        <dbReference type="PROSITE" id="PS50228"/>
    </source>
</evidence>
<dbReference type="PANTHER" id="PTHR24043">
    <property type="entry name" value="SCAVENGER RECEPTOR CLASS F"/>
    <property type="match status" value="1"/>
</dbReference>
<evidence type="ECO:0000313" key="5">
    <source>
        <dbReference type="Proteomes" id="UP000762676"/>
    </source>
</evidence>
<dbReference type="InterPro" id="IPR009030">
    <property type="entry name" value="Growth_fac_rcpt_cys_sf"/>
</dbReference>
<dbReference type="Pfam" id="PF02140">
    <property type="entry name" value="SUEL_Lectin"/>
    <property type="match status" value="1"/>
</dbReference>
<organism evidence="4 5">
    <name type="scientific">Elysia marginata</name>
    <dbReference type="NCBI Taxonomy" id="1093978"/>
    <lineage>
        <taxon>Eukaryota</taxon>
        <taxon>Metazoa</taxon>
        <taxon>Spiralia</taxon>
        <taxon>Lophotrochozoa</taxon>
        <taxon>Mollusca</taxon>
        <taxon>Gastropoda</taxon>
        <taxon>Heterobranchia</taxon>
        <taxon>Euthyneura</taxon>
        <taxon>Panpulmonata</taxon>
        <taxon>Sacoglossa</taxon>
        <taxon>Placobranchoidea</taxon>
        <taxon>Plakobranchidae</taxon>
        <taxon>Elysia</taxon>
    </lineage>
</organism>
<dbReference type="GO" id="GO:0005044">
    <property type="term" value="F:scavenger receptor activity"/>
    <property type="evidence" value="ECO:0007669"/>
    <property type="project" value="InterPro"/>
</dbReference>